<feature type="chain" id="PRO_5041382621" description="Protein BIG1" evidence="11">
    <location>
        <begin position="19"/>
        <end position="281"/>
    </location>
</feature>
<sequence>MQLSLTATLLACTAAVQAFSDSSPLIIFSSSNSISSYPHDGTNLLTSKQALAEAKRILQECPTGRYILVSQPNTHYADIRDAGPGGKWHMPNLARVAQDIFKTKFGYTISEVIGQLSGTALADYIAATCAEQGKAASVERVELAHLPGLKEMDKRQEVVADNDHELGRLLDTLDSDWTVILFSDPNEFQTYEPEFMEAVHTDLKRHVEKKRVFIGQRASNSTRHLPLFEKYQFFTPGIFMALIALVVILSILTVGLKALASLEVSYGAFDKENGPAAQRKP</sequence>
<evidence type="ECO:0000259" key="12">
    <source>
        <dbReference type="Pfam" id="PF20520"/>
    </source>
</evidence>
<keyword evidence="9" id="KW-0961">Cell wall biogenesis/degradation</keyword>
<keyword evidence="4 10" id="KW-0812">Transmembrane</keyword>
<dbReference type="GO" id="GO:0071555">
    <property type="term" value="P:cell wall organization"/>
    <property type="evidence" value="ECO:0007669"/>
    <property type="project" value="UniProtKB-KW"/>
</dbReference>
<gene>
    <name evidence="13" type="ORF">B0H67DRAFT_576485</name>
</gene>
<keyword evidence="8 10" id="KW-0472">Membrane</keyword>
<dbReference type="GO" id="GO:0005789">
    <property type="term" value="C:endoplasmic reticulum membrane"/>
    <property type="evidence" value="ECO:0007669"/>
    <property type="project" value="UniProtKB-SubCell"/>
</dbReference>
<dbReference type="PANTHER" id="PTHR28285:SF1">
    <property type="entry name" value="PROTEIN BIG1"/>
    <property type="match status" value="1"/>
</dbReference>
<evidence type="ECO:0000313" key="14">
    <source>
        <dbReference type="Proteomes" id="UP001172102"/>
    </source>
</evidence>
<evidence type="ECO:0000256" key="11">
    <source>
        <dbReference type="SAM" id="SignalP"/>
    </source>
</evidence>
<evidence type="ECO:0000256" key="4">
    <source>
        <dbReference type="ARBA" id="ARBA00022692"/>
    </source>
</evidence>
<evidence type="ECO:0000256" key="6">
    <source>
        <dbReference type="ARBA" id="ARBA00022824"/>
    </source>
</evidence>
<evidence type="ECO:0000256" key="10">
    <source>
        <dbReference type="SAM" id="Phobius"/>
    </source>
</evidence>
<keyword evidence="14" id="KW-1185">Reference proteome</keyword>
<evidence type="ECO:0000256" key="3">
    <source>
        <dbReference type="ARBA" id="ARBA00022089"/>
    </source>
</evidence>
<feature type="signal peptide" evidence="11">
    <location>
        <begin position="1"/>
        <end position="18"/>
    </location>
</feature>
<protein>
    <recommendedName>
        <fullName evidence="3">Protein BIG1</fullName>
    </recommendedName>
</protein>
<dbReference type="PANTHER" id="PTHR28285">
    <property type="entry name" value="PROTEIN BIG1"/>
    <property type="match status" value="1"/>
</dbReference>
<dbReference type="InterPro" id="IPR037654">
    <property type="entry name" value="Big1"/>
</dbReference>
<comment type="caution">
    <text evidence="13">The sequence shown here is derived from an EMBL/GenBank/DDBJ whole genome shotgun (WGS) entry which is preliminary data.</text>
</comment>
<dbReference type="InterPro" id="IPR046756">
    <property type="entry name" value="VAS1/VOA1_TM"/>
</dbReference>
<feature type="transmembrane region" description="Helical" evidence="10">
    <location>
        <begin position="233"/>
        <end position="256"/>
    </location>
</feature>
<accession>A0AA40AR67</accession>
<keyword evidence="5 11" id="KW-0732">Signal</keyword>
<evidence type="ECO:0000256" key="5">
    <source>
        <dbReference type="ARBA" id="ARBA00022729"/>
    </source>
</evidence>
<reference evidence="13" key="1">
    <citation type="submission" date="2023-06" db="EMBL/GenBank/DDBJ databases">
        <title>Genome-scale phylogeny and comparative genomics of the fungal order Sordariales.</title>
        <authorList>
            <consortium name="Lawrence Berkeley National Laboratory"/>
            <person name="Hensen N."/>
            <person name="Bonometti L."/>
            <person name="Westerberg I."/>
            <person name="Brannstrom I.O."/>
            <person name="Guillou S."/>
            <person name="Cros-Aarteil S."/>
            <person name="Calhoun S."/>
            <person name="Haridas S."/>
            <person name="Kuo A."/>
            <person name="Mondo S."/>
            <person name="Pangilinan J."/>
            <person name="Riley R."/>
            <person name="Labutti K."/>
            <person name="Andreopoulos B."/>
            <person name="Lipzen A."/>
            <person name="Chen C."/>
            <person name="Yanf M."/>
            <person name="Daum C."/>
            <person name="Ng V."/>
            <person name="Clum A."/>
            <person name="Steindorff A."/>
            <person name="Ohm R."/>
            <person name="Martin F."/>
            <person name="Silar P."/>
            <person name="Natvig D."/>
            <person name="Lalanne C."/>
            <person name="Gautier V."/>
            <person name="Ament-Velasquez S.L."/>
            <person name="Kruys A."/>
            <person name="Hutchinson M.I."/>
            <person name="Powell A.J."/>
            <person name="Barry K."/>
            <person name="Miller A.N."/>
            <person name="Grigoriev I.V."/>
            <person name="Debuchy R."/>
            <person name="Gladieux P."/>
            <person name="Thoren M.H."/>
            <person name="Johannesson H."/>
        </authorList>
    </citation>
    <scope>NUCLEOTIDE SEQUENCE</scope>
    <source>
        <strain evidence="13">SMH4607-1</strain>
    </source>
</reference>
<feature type="domain" description="V-type proton ATPase subunit S1/VOA1 transmembrane" evidence="12">
    <location>
        <begin position="232"/>
        <end position="271"/>
    </location>
</feature>
<dbReference type="Pfam" id="PF20520">
    <property type="entry name" value="Ac45-VOA1_TM"/>
    <property type="match status" value="1"/>
</dbReference>
<evidence type="ECO:0000256" key="8">
    <source>
        <dbReference type="ARBA" id="ARBA00023136"/>
    </source>
</evidence>
<keyword evidence="7 10" id="KW-1133">Transmembrane helix</keyword>
<evidence type="ECO:0000256" key="7">
    <source>
        <dbReference type="ARBA" id="ARBA00022989"/>
    </source>
</evidence>
<evidence type="ECO:0000256" key="1">
    <source>
        <dbReference type="ARBA" id="ARBA00004115"/>
    </source>
</evidence>
<comment type="subcellular location">
    <subcellularLocation>
        <location evidence="1">Endoplasmic reticulum membrane</location>
        <topology evidence="1">Single-pass type I membrane protein</topology>
    </subcellularLocation>
</comment>
<dbReference type="GO" id="GO:0006078">
    <property type="term" value="P:(1-&gt;6)-beta-D-glucan biosynthetic process"/>
    <property type="evidence" value="ECO:0007669"/>
    <property type="project" value="TreeGrafter"/>
</dbReference>
<evidence type="ECO:0000313" key="13">
    <source>
        <dbReference type="EMBL" id="KAK0720508.1"/>
    </source>
</evidence>
<dbReference type="GO" id="GO:0009272">
    <property type="term" value="P:fungal-type cell wall biogenesis"/>
    <property type="evidence" value="ECO:0007669"/>
    <property type="project" value="TreeGrafter"/>
</dbReference>
<dbReference type="EMBL" id="JAUKUA010000003">
    <property type="protein sequence ID" value="KAK0720508.1"/>
    <property type="molecule type" value="Genomic_DNA"/>
</dbReference>
<dbReference type="AlphaFoldDB" id="A0AA40AR67"/>
<organism evidence="13 14">
    <name type="scientific">Lasiosphaeris hirsuta</name>
    <dbReference type="NCBI Taxonomy" id="260670"/>
    <lineage>
        <taxon>Eukaryota</taxon>
        <taxon>Fungi</taxon>
        <taxon>Dikarya</taxon>
        <taxon>Ascomycota</taxon>
        <taxon>Pezizomycotina</taxon>
        <taxon>Sordariomycetes</taxon>
        <taxon>Sordariomycetidae</taxon>
        <taxon>Sordariales</taxon>
        <taxon>Lasiosphaeriaceae</taxon>
        <taxon>Lasiosphaeris</taxon>
    </lineage>
</organism>
<comment type="similarity">
    <text evidence="2">Belongs to the BIG1 family.</text>
</comment>
<name>A0AA40AR67_9PEZI</name>
<evidence type="ECO:0000256" key="9">
    <source>
        <dbReference type="ARBA" id="ARBA00023316"/>
    </source>
</evidence>
<dbReference type="Proteomes" id="UP001172102">
    <property type="component" value="Unassembled WGS sequence"/>
</dbReference>
<keyword evidence="6" id="KW-0256">Endoplasmic reticulum</keyword>
<evidence type="ECO:0000256" key="2">
    <source>
        <dbReference type="ARBA" id="ARBA00008203"/>
    </source>
</evidence>
<proteinExistence type="inferred from homology"/>